<feature type="compositionally biased region" description="Polar residues" evidence="6">
    <location>
        <begin position="796"/>
        <end position="807"/>
    </location>
</feature>
<evidence type="ECO:0000256" key="4">
    <source>
        <dbReference type="ARBA" id="ARBA00023128"/>
    </source>
</evidence>
<sequence>MEEILVSVDNSEHLRRQEKGDTGKRNRNDTMCFACREQGKGKLTGLDKLPCHACIKIFHTSICADRVCQMTKTYNDIEAVTRLLEEKERDLELAARIGQNLLEKNQDIESQKERLEELLAEANERIAQLRHELSMKDALLQIYLQDCDTESSDSPTLEYNGFTVNVGAIHKKVQVLEEENLQLKVERAELECDTMTLEEKEQLLTDDCVRQLSQANHQVSDLQDELCAKAEVMMKQQDDIKNLMAKVISLESQLRKMEIGNAELQKHLTASQRSQKDLTMEVADLEDRCQECVALLHAAQEEVRVLRRKHKPTVIRQNYTTLSPFLPEGSLAMELEDSLRRDAPEHNSPQEQRRKHVRGVMETVKYVRRSSSRSSVESRSSSVYYSDGESDADSVCGNNNAHRLGRPGVPGSNDLETALRRLTLRKANEINERILQSVDEAPGRNNNDHSDSTTPCATPESAMSVGSDISDMSRISPLSLSTSFRMPEKLQIVKPIEGSVMLHQWQRLATPHMANLLEMRPGVQVKGGDKAELEEDEVYNLNDYEEDDEYSMYVGKCVNQTSSTYTFTTSKILHPSHEYYRTTTSSTSSTHMNGGCSVSCSGSSSRAAILRPHSLSLSNGDSHGTSTYSMSLSLATRLHERDTSSPQRLHFAARPPRFDSLASETMCSRASSHASTIYTSAQTLPMSSVVSARNGAENAYLNLAEKIKDIGLNNILSIAQKSGVAPIAHDPVEIGLNTIMNIRRNRGRSSRIISQDAGSGEPYMSLFSKPPICTVIARQSVSKPGSQPTHVHRNKATTQLPKTGDSNPSGGIPAMMASVSNSGFQGKVPELVITQCSESDDASVSVVTHEMSCHLSPTVMSCTCVSPSVTASERASDSILKKLVSLNLISSRPRCATSALKCSSTPRCRDQP</sequence>
<dbReference type="PANTHER" id="PTHR15751">
    <property type="entry name" value="TRAFFICKING KINESIN-BINDING PROTEIN"/>
    <property type="match status" value="1"/>
</dbReference>
<protein>
    <submittedName>
        <fullName evidence="9">Uncharacterized protein</fullName>
    </submittedName>
</protein>
<evidence type="ECO:0000259" key="8">
    <source>
        <dbReference type="SMART" id="SM01424"/>
    </source>
</evidence>
<dbReference type="EMBL" id="JAODUO010000239">
    <property type="protein sequence ID" value="KAK2185385.1"/>
    <property type="molecule type" value="Genomic_DNA"/>
</dbReference>
<feature type="region of interest" description="Disordered" evidence="6">
    <location>
        <begin position="1"/>
        <end position="24"/>
    </location>
</feature>
<feature type="region of interest" description="Disordered" evidence="6">
    <location>
        <begin position="783"/>
        <end position="807"/>
    </location>
</feature>
<dbReference type="SMART" id="SM01424">
    <property type="entry name" value="HAP1_N"/>
    <property type="match status" value="1"/>
</dbReference>
<dbReference type="InterPro" id="IPR006933">
    <property type="entry name" value="HAP1_N"/>
</dbReference>
<comment type="caution">
    <text evidence="9">The sequence shown here is derived from an EMBL/GenBank/DDBJ whole genome shotgun (WGS) entry which is preliminary data.</text>
</comment>
<dbReference type="Proteomes" id="UP001209878">
    <property type="component" value="Unassembled WGS sequence"/>
</dbReference>
<evidence type="ECO:0000256" key="1">
    <source>
        <dbReference type="ARBA" id="ARBA00004173"/>
    </source>
</evidence>
<feature type="domain" description="HAP1 N-terminal" evidence="8">
    <location>
        <begin position="11"/>
        <end position="309"/>
    </location>
</feature>
<dbReference type="Pfam" id="PF12448">
    <property type="entry name" value="Milton"/>
    <property type="match status" value="1"/>
</dbReference>
<accession>A0AAD9NZK9</accession>
<feature type="region of interest" description="Disordered" evidence="6">
    <location>
        <begin position="436"/>
        <end position="467"/>
    </location>
</feature>
<evidence type="ECO:0000256" key="5">
    <source>
        <dbReference type="SAM" id="Coils"/>
    </source>
</evidence>
<evidence type="ECO:0000256" key="2">
    <source>
        <dbReference type="ARBA" id="ARBA00007007"/>
    </source>
</evidence>
<comment type="similarity">
    <text evidence="2">Belongs to the milton family.</text>
</comment>
<feature type="region of interest" description="Disordered" evidence="6">
    <location>
        <begin position="368"/>
        <end position="412"/>
    </location>
</feature>
<evidence type="ECO:0000256" key="6">
    <source>
        <dbReference type="SAM" id="MobiDB-lite"/>
    </source>
</evidence>
<dbReference type="InterPro" id="IPR022154">
    <property type="entry name" value="TRAK1/2_C"/>
</dbReference>
<evidence type="ECO:0000256" key="3">
    <source>
        <dbReference type="ARBA" id="ARBA00023054"/>
    </source>
</evidence>
<dbReference type="GO" id="GO:0047496">
    <property type="term" value="P:vesicle transport along microtubule"/>
    <property type="evidence" value="ECO:0007669"/>
    <property type="project" value="TreeGrafter"/>
</dbReference>
<keyword evidence="4" id="KW-0496">Mitochondrion</keyword>
<organism evidence="9 10">
    <name type="scientific">Ridgeia piscesae</name>
    <name type="common">Tubeworm</name>
    <dbReference type="NCBI Taxonomy" id="27915"/>
    <lineage>
        <taxon>Eukaryota</taxon>
        <taxon>Metazoa</taxon>
        <taxon>Spiralia</taxon>
        <taxon>Lophotrochozoa</taxon>
        <taxon>Annelida</taxon>
        <taxon>Polychaeta</taxon>
        <taxon>Sedentaria</taxon>
        <taxon>Canalipalpata</taxon>
        <taxon>Sabellida</taxon>
        <taxon>Siboglinidae</taxon>
        <taxon>Ridgeia</taxon>
    </lineage>
</organism>
<feature type="domain" description="Trafficking kinesin-binding protein C-terminal" evidence="7">
    <location>
        <begin position="338"/>
        <end position="499"/>
    </location>
</feature>
<evidence type="ECO:0000313" key="10">
    <source>
        <dbReference type="Proteomes" id="UP001209878"/>
    </source>
</evidence>
<dbReference type="GO" id="GO:0006605">
    <property type="term" value="P:protein targeting"/>
    <property type="evidence" value="ECO:0007669"/>
    <property type="project" value="TreeGrafter"/>
</dbReference>
<evidence type="ECO:0000259" key="7">
    <source>
        <dbReference type="SMART" id="SM01423"/>
    </source>
</evidence>
<name>A0AAD9NZK9_RIDPI</name>
<keyword evidence="10" id="KW-1185">Reference proteome</keyword>
<dbReference type="GO" id="GO:0031410">
    <property type="term" value="C:cytoplasmic vesicle"/>
    <property type="evidence" value="ECO:0007669"/>
    <property type="project" value="TreeGrafter"/>
</dbReference>
<feature type="compositionally biased region" description="Basic and acidic residues" evidence="6">
    <location>
        <begin position="10"/>
        <end position="24"/>
    </location>
</feature>
<dbReference type="PANTHER" id="PTHR15751:SF12">
    <property type="entry name" value="TRAFFICKING KINESIN-BINDING PROTEIN MILT"/>
    <property type="match status" value="1"/>
</dbReference>
<comment type="subcellular location">
    <subcellularLocation>
        <location evidence="1">Mitochondrion</location>
    </subcellularLocation>
</comment>
<dbReference type="GO" id="GO:0048311">
    <property type="term" value="P:mitochondrion distribution"/>
    <property type="evidence" value="ECO:0007669"/>
    <property type="project" value="TreeGrafter"/>
</dbReference>
<dbReference type="GO" id="GO:0017022">
    <property type="term" value="F:myosin binding"/>
    <property type="evidence" value="ECO:0007669"/>
    <property type="project" value="TreeGrafter"/>
</dbReference>
<dbReference type="SMART" id="SM01423">
    <property type="entry name" value="Milton"/>
    <property type="match status" value="1"/>
</dbReference>
<feature type="coiled-coil region" evidence="5">
    <location>
        <begin position="233"/>
        <end position="302"/>
    </location>
</feature>
<dbReference type="Pfam" id="PF04849">
    <property type="entry name" value="HAP1_N"/>
    <property type="match status" value="1"/>
</dbReference>
<dbReference type="GO" id="GO:0005739">
    <property type="term" value="C:mitochondrion"/>
    <property type="evidence" value="ECO:0007669"/>
    <property type="project" value="UniProtKB-SubCell"/>
</dbReference>
<feature type="coiled-coil region" evidence="5">
    <location>
        <begin position="173"/>
        <end position="200"/>
    </location>
</feature>
<keyword evidence="3 5" id="KW-0175">Coiled coil</keyword>
<proteinExistence type="inferred from homology"/>
<feature type="compositionally biased region" description="Low complexity" evidence="6">
    <location>
        <begin position="372"/>
        <end position="386"/>
    </location>
</feature>
<dbReference type="InterPro" id="IPR051946">
    <property type="entry name" value="Intracell_Traff-Reg"/>
</dbReference>
<reference evidence="9" key="1">
    <citation type="journal article" date="2023" name="Mol. Biol. Evol.">
        <title>Third-Generation Sequencing Reveals the Adaptive Role of the Epigenome in Three Deep-Sea Polychaetes.</title>
        <authorList>
            <person name="Perez M."/>
            <person name="Aroh O."/>
            <person name="Sun Y."/>
            <person name="Lan Y."/>
            <person name="Juniper S.K."/>
            <person name="Young C.R."/>
            <person name="Angers B."/>
            <person name="Qian P.Y."/>
        </authorList>
    </citation>
    <scope>NUCLEOTIDE SEQUENCE</scope>
    <source>
        <strain evidence="9">R07B-5</strain>
    </source>
</reference>
<dbReference type="AlphaFoldDB" id="A0AAD9NZK9"/>
<gene>
    <name evidence="9" type="ORF">NP493_239g11018</name>
</gene>
<evidence type="ECO:0000313" key="9">
    <source>
        <dbReference type="EMBL" id="KAK2185385.1"/>
    </source>
</evidence>
<feature type="coiled-coil region" evidence="5">
    <location>
        <begin position="77"/>
        <end position="139"/>
    </location>
</feature>